<reference evidence="7 8" key="1">
    <citation type="submission" date="2016-10" db="EMBL/GenBank/DDBJ databases">
        <authorList>
            <person name="de Groot N.N."/>
        </authorList>
    </citation>
    <scope>NUCLEOTIDE SEQUENCE [LARGE SCALE GENOMIC DNA]</scope>
    <source>
        <strain evidence="7 8">SLAS-1</strain>
    </source>
</reference>
<proteinExistence type="predicted"/>
<dbReference type="NCBIfam" id="TIGR00241">
    <property type="entry name" value="CoA_E_activ"/>
    <property type="match status" value="1"/>
</dbReference>
<protein>
    <submittedName>
        <fullName evidence="7">CoA-substrate-specific enzyme activase, putative</fullName>
    </submittedName>
</protein>
<dbReference type="GO" id="GO:0051536">
    <property type="term" value="F:iron-sulfur cluster binding"/>
    <property type="evidence" value="ECO:0007669"/>
    <property type="project" value="UniProtKB-KW"/>
</dbReference>
<feature type="domain" description="ATPase BadF/BadG/BcrA/BcrD type" evidence="5">
    <location>
        <begin position="304"/>
        <end position="556"/>
    </location>
</feature>
<name>A0A1G9S4X5_9FIRM</name>
<keyword evidence="8" id="KW-1185">Reference proteome</keyword>
<evidence type="ECO:0000259" key="6">
    <source>
        <dbReference type="Pfam" id="PF09989"/>
    </source>
</evidence>
<dbReference type="InterPro" id="IPR018709">
    <property type="entry name" value="CoA_activase_DUF2229"/>
</dbReference>
<feature type="domain" description="ATPase BadF/BadG/BcrA/BcrD type" evidence="5">
    <location>
        <begin position="95"/>
        <end position="252"/>
    </location>
</feature>
<organism evidence="7 8">
    <name type="scientific">Halarsenatibacter silvermanii</name>
    <dbReference type="NCBI Taxonomy" id="321763"/>
    <lineage>
        <taxon>Bacteria</taxon>
        <taxon>Bacillati</taxon>
        <taxon>Bacillota</taxon>
        <taxon>Clostridia</taxon>
        <taxon>Halanaerobiales</taxon>
        <taxon>Halarsenatibacteraceae</taxon>
        <taxon>Halarsenatibacter</taxon>
    </lineage>
</organism>
<dbReference type="Pfam" id="PF01869">
    <property type="entry name" value="BcrAD_BadFG"/>
    <property type="match status" value="2"/>
</dbReference>
<keyword evidence="2" id="KW-0479">Metal-binding</keyword>
<dbReference type="InterPro" id="IPR043129">
    <property type="entry name" value="ATPase_NBD"/>
</dbReference>
<feature type="domain" description="DUF2229" evidence="6">
    <location>
        <begin position="670"/>
        <end position="884"/>
    </location>
</feature>
<dbReference type="OrthoDB" id="9802715at2"/>
<accession>A0A1G9S4X5</accession>
<dbReference type="PANTHER" id="PTHR32329:SF7">
    <property type="entry name" value="ACTIVATOR OF 2-HYDROXYACYL-COA-HYDRATASE"/>
    <property type="match status" value="1"/>
</dbReference>
<dbReference type="CDD" id="cd24034">
    <property type="entry name" value="ASKHA_NBD_O66634-like_rpt1"/>
    <property type="match status" value="1"/>
</dbReference>
<dbReference type="CDD" id="cd24035">
    <property type="entry name" value="ASKHA_NBD_O66634-like_rpt2"/>
    <property type="match status" value="1"/>
</dbReference>
<evidence type="ECO:0000313" key="8">
    <source>
        <dbReference type="Proteomes" id="UP000199476"/>
    </source>
</evidence>
<dbReference type="EMBL" id="FNGO01000026">
    <property type="protein sequence ID" value="SDM30559.1"/>
    <property type="molecule type" value="Genomic_DNA"/>
</dbReference>
<keyword evidence="3" id="KW-0408">Iron</keyword>
<evidence type="ECO:0000256" key="4">
    <source>
        <dbReference type="ARBA" id="ARBA00023014"/>
    </source>
</evidence>
<sequence length="1439" mass="159522">MISTGICMGASNIKSVEVQKTENGIEIKNMTARSHEGDVKDSLIDLINEKNTAGNKIGVTGRKFKSLVDAPSLSEPEATEITYDFLAGKDKINCGDVDAIISAGGETFMVYELDDEGKMINVYTGSKCASGTGEFFLQQVKRMGLNLDEATRIADTDNPYRVSGRCSVFCKSDCTHALNKGMSKGRIVAGLCQMMVDKMMELIHKAGAKSVMLVGGLARNEVVINYLKKRVHEVVVPEEAFYFEAIGAAIWALDSGEEISSPEKMFEQGSDPFDYLPPLRDYRDRVTFHEIETADARENDECILGLDVGSTTTKAVIIRAKDDKLLASEYLRTSGDPVNAARECYASLNEQIGDVDISLIGLGVTGSGRRITGLHALTESVINEIIAHAAGAVHFDPDVDTIFEIGGQDAKYTYLVNGVPTNYAMNEACSAGTGSFLEESAEESLDIAMEDIADIALKAENPPNFNDQCSAFIGSDIKNAIQEGINVNNISAGLVYSICQNYKNRVKGNRPIGDKVFMQGGVCYNEAVPMAMAALTGKEIIVPPEPGLMGAFGVALETKRQMDLGLVEKKEFDLEELKDREVDKINDFICRGGSSDCDRKCKINVLEVAGEQHTFGGICNKYMTLDGENDHNMDDLNLVKKREKLLFNEFFAHPENEDINSDESSPRRGKVGFNRSLTVHELLPFYSTFFAELGFEVVMPDEAEEAGIQQQSAAFCYPVEISHGYMHNLLKKDLDYIFLPHVKGLHVEKGPEESILCPMAQGEPYYLSASWPELEEDNVLSPVLDFKDGFAAVREEFLEMADKLGASRAEAETAFARGVASQEDFKYKLKNMGRSVLEHLENNPESKAAVIFGRPYNAFASETNLGIPHKFASQKQIVLSFDMLPFEDEEVSQNMYWSMGQKIMKGTRFVSRHNQLFGTYITNFSCGPDSFLVNYFRKVNGTKPSLTLELDSHTADVGVNTRIEAFLDVVDRYRSIEKDVGETADEKKEEFSIARAKINSGEIKVRTSEGEVLPLSSDRVKLLIPSMGGMATKAVASAMQYKGIDTVACQPPGEDELKRGKAHATGKECLPFILTLGTMLNYADDKDTEDVMIYFMAESSGPCRLGQYSVMMEEVIKDKKLKNVGLMVMDSGPGYKELGSKFLMRAWQALAVADVLEDIYSAISALAVDPEKGKEIFAESKKKIFSALSSKSWWGLKRVLKKESKRLAEIDLVKPYEEVEKVALTGEIYVRNDEFSRRFLVDKLAQKGIVTKVAPIIEWLYYVDYMTQKTDNYEDPSFLDRVKNKVSNFYKSKIEKDVRNIFASSGLCSNHTVEIDELVEAGGELMSEKLTGETILTIGGAIAELIDHVEGIIAIGPFGCMHHRVSESIIKDKLEEKKSHLYSDDETTRKVLKKFSSLPFLAIESDGSAFPQVIEARLEAFCLQVRRINEFIDKQQATR</sequence>
<keyword evidence="4" id="KW-0411">Iron-sulfur</keyword>
<dbReference type="GO" id="GO:0046872">
    <property type="term" value="F:metal ion binding"/>
    <property type="evidence" value="ECO:0007669"/>
    <property type="project" value="UniProtKB-KW"/>
</dbReference>
<dbReference type="RefSeq" id="WP_089761715.1">
    <property type="nucleotide sequence ID" value="NZ_FNGO01000026.1"/>
</dbReference>
<gene>
    <name evidence="7" type="ORF">SAMN04488692_1263</name>
</gene>
<evidence type="ECO:0000256" key="1">
    <source>
        <dbReference type="ARBA" id="ARBA00001966"/>
    </source>
</evidence>
<evidence type="ECO:0000256" key="3">
    <source>
        <dbReference type="ARBA" id="ARBA00023004"/>
    </source>
</evidence>
<dbReference type="Proteomes" id="UP000199476">
    <property type="component" value="Unassembled WGS sequence"/>
</dbReference>
<dbReference type="InterPro" id="IPR051805">
    <property type="entry name" value="Dehydratase_Activator_Redct"/>
</dbReference>
<dbReference type="InterPro" id="IPR008275">
    <property type="entry name" value="CoA_E_activase_dom"/>
</dbReference>
<dbReference type="SUPFAM" id="SSF53067">
    <property type="entry name" value="Actin-like ATPase domain"/>
    <property type="match status" value="2"/>
</dbReference>
<dbReference type="PANTHER" id="PTHR32329">
    <property type="entry name" value="BIFUNCTIONAL PROTEIN [INCLUDES 2-HYDROXYACYL-COA DEHYDRATASE (N-TER) AND ITS ACTIVATOR DOMAIN (C_TERM)-RELATED"/>
    <property type="match status" value="1"/>
</dbReference>
<evidence type="ECO:0000259" key="5">
    <source>
        <dbReference type="Pfam" id="PF01869"/>
    </source>
</evidence>
<comment type="cofactor">
    <cofactor evidence="1">
        <name>[4Fe-4S] cluster</name>
        <dbReference type="ChEBI" id="CHEBI:49883"/>
    </cofactor>
</comment>
<dbReference type="InterPro" id="IPR002731">
    <property type="entry name" value="ATPase_BadF"/>
</dbReference>
<dbReference type="Gene3D" id="3.30.420.40">
    <property type="match status" value="4"/>
</dbReference>
<dbReference type="Pfam" id="PF09989">
    <property type="entry name" value="DUF2229"/>
    <property type="match status" value="1"/>
</dbReference>
<dbReference type="STRING" id="321763.SAMN04488692_1263"/>
<evidence type="ECO:0000313" key="7">
    <source>
        <dbReference type="EMBL" id="SDM30559.1"/>
    </source>
</evidence>
<evidence type="ECO:0000256" key="2">
    <source>
        <dbReference type="ARBA" id="ARBA00022723"/>
    </source>
</evidence>